<reference evidence="1" key="1">
    <citation type="submission" date="2025-08" db="UniProtKB">
        <authorList>
            <consortium name="Ensembl"/>
        </authorList>
    </citation>
    <scope>IDENTIFICATION</scope>
</reference>
<dbReference type="Proteomes" id="UP000694423">
    <property type="component" value="Unplaced"/>
</dbReference>
<protein>
    <submittedName>
        <fullName evidence="1">Uncharacterized protein</fullName>
    </submittedName>
</protein>
<reference evidence="1" key="2">
    <citation type="submission" date="2025-09" db="UniProtKB">
        <authorList>
            <consortium name="Ensembl"/>
        </authorList>
    </citation>
    <scope>IDENTIFICATION</scope>
</reference>
<accession>A0A8C4KGB8</accession>
<dbReference type="AlphaFoldDB" id="A0A8C4KGB8"/>
<organism evidence="1 2">
    <name type="scientific">Dromaius novaehollandiae</name>
    <name type="common">Emu</name>
    <dbReference type="NCBI Taxonomy" id="8790"/>
    <lineage>
        <taxon>Eukaryota</taxon>
        <taxon>Metazoa</taxon>
        <taxon>Chordata</taxon>
        <taxon>Craniata</taxon>
        <taxon>Vertebrata</taxon>
        <taxon>Euteleostomi</taxon>
        <taxon>Archelosauria</taxon>
        <taxon>Archosauria</taxon>
        <taxon>Dinosauria</taxon>
        <taxon>Saurischia</taxon>
        <taxon>Theropoda</taxon>
        <taxon>Coelurosauria</taxon>
        <taxon>Aves</taxon>
        <taxon>Palaeognathae</taxon>
        <taxon>Casuariiformes</taxon>
        <taxon>Dromaiidae</taxon>
        <taxon>Dromaius</taxon>
    </lineage>
</organism>
<name>A0A8C4KGB8_DRONO</name>
<proteinExistence type="predicted"/>
<dbReference type="Ensembl" id="ENSDNVT00000029389.1">
    <property type="protein sequence ID" value="ENSDNVP00000024308.1"/>
    <property type="gene ID" value="ENSDNVG00000016881.1"/>
</dbReference>
<sequence>MQDHRAYRFLFPPFSKIMSCPLFKSCGRNTSFTLCPCKRTMRSRVSGDITKTGQLARWSKATEENRSSIPNRISVRRPMAEMVM</sequence>
<evidence type="ECO:0000313" key="1">
    <source>
        <dbReference type="Ensembl" id="ENSDNVP00000024308.1"/>
    </source>
</evidence>
<keyword evidence="2" id="KW-1185">Reference proteome</keyword>
<evidence type="ECO:0000313" key="2">
    <source>
        <dbReference type="Proteomes" id="UP000694423"/>
    </source>
</evidence>